<keyword evidence="3" id="KW-1185">Reference proteome</keyword>
<accession>A0A369B4Z3</accession>
<dbReference type="Pfam" id="PF15980">
    <property type="entry name" value="ComGF"/>
    <property type="match status" value="1"/>
</dbReference>
<evidence type="ECO:0000313" key="1">
    <source>
        <dbReference type="EMBL" id="NKC66600.1"/>
    </source>
</evidence>
<organism evidence="2 3">
    <name type="scientific">Vagococcus fluvialis</name>
    <dbReference type="NCBI Taxonomy" id="2738"/>
    <lineage>
        <taxon>Bacteria</taxon>
        <taxon>Bacillati</taxon>
        <taxon>Bacillota</taxon>
        <taxon>Bacilli</taxon>
        <taxon>Lactobacillales</taxon>
        <taxon>Enterococcaceae</taxon>
        <taxon>Vagococcus</taxon>
    </lineage>
</organism>
<reference evidence="1 4" key="2">
    <citation type="submission" date="2020-03" db="EMBL/GenBank/DDBJ databases">
        <title>Bacterial samples isolated from urine from healthy bovine heifers (Gyr breed).</title>
        <authorList>
            <person name="Giannattasio-Ferraz S."/>
            <person name="Maskeri L."/>
            <person name="Penido A."/>
            <person name="Barbosa-Stancioli E.F."/>
            <person name="Putonti C."/>
        </authorList>
    </citation>
    <scope>NUCLEOTIDE SEQUENCE [LARGE SCALE GENOMIC DNA]</scope>
    <source>
        <strain evidence="1 4">UFMG-H7</strain>
    </source>
</reference>
<dbReference type="EMBL" id="JAAVMB010000001">
    <property type="protein sequence ID" value="NKC66600.1"/>
    <property type="molecule type" value="Genomic_DNA"/>
</dbReference>
<reference evidence="2 3" key="1">
    <citation type="submission" date="2017-05" db="EMBL/GenBank/DDBJ databases">
        <title>Vagococcus spp. assemblies.</title>
        <authorList>
            <person name="Gulvik C.A."/>
        </authorList>
    </citation>
    <scope>NUCLEOTIDE SEQUENCE [LARGE SCALE GENOMIC DNA]</scope>
    <source>
        <strain evidence="2 3">NCFB 2497</strain>
    </source>
</reference>
<evidence type="ECO:0000313" key="4">
    <source>
        <dbReference type="Proteomes" id="UP000521358"/>
    </source>
</evidence>
<dbReference type="InterPro" id="IPR016977">
    <property type="entry name" value="ComGF"/>
</dbReference>
<sequence>MSVMLFLQPFLTSLIKVEEKIKTSDYLELQIGKIQLEIETSGMEFDKIDNNRLLYQFYDEVEKEVVTVIFEKYQNMIRKTTSRTGHQPIITGIKSVLFTGDDELIRMEVVTLEEERYSYFLFPKK</sequence>
<dbReference type="Proteomes" id="UP000288197">
    <property type="component" value="Unassembled WGS sequence"/>
</dbReference>
<name>A0A369B4Z3_9ENTE</name>
<evidence type="ECO:0000313" key="2">
    <source>
        <dbReference type="EMBL" id="RSU03736.1"/>
    </source>
</evidence>
<dbReference type="RefSeq" id="WP_114289192.1">
    <property type="nucleotide sequence ID" value="NZ_CP081466.1"/>
</dbReference>
<comment type="caution">
    <text evidence="2">The sequence shown here is derived from an EMBL/GenBank/DDBJ whole genome shotgun (WGS) entry which is preliminary data.</text>
</comment>
<dbReference type="EMBL" id="NGJX01000003">
    <property type="protein sequence ID" value="RSU03736.1"/>
    <property type="molecule type" value="Genomic_DNA"/>
</dbReference>
<dbReference type="OrthoDB" id="2185379at2"/>
<dbReference type="AlphaFoldDB" id="A0A369B4Z3"/>
<protein>
    <submittedName>
        <fullName evidence="1">ComGF family competence protein</fullName>
    </submittedName>
</protein>
<dbReference type="Proteomes" id="UP000521358">
    <property type="component" value="Unassembled WGS sequence"/>
</dbReference>
<evidence type="ECO:0000313" key="3">
    <source>
        <dbReference type="Proteomes" id="UP000288197"/>
    </source>
</evidence>
<proteinExistence type="predicted"/>
<gene>
    <name evidence="2" type="ORF">CBF32_03440</name>
    <name evidence="1" type="ORF">HED35_00725</name>
</gene>